<organism evidence="2">
    <name type="scientific">bioreactor metagenome</name>
    <dbReference type="NCBI Taxonomy" id="1076179"/>
    <lineage>
        <taxon>unclassified sequences</taxon>
        <taxon>metagenomes</taxon>
        <taxon>ecological metagenomes</taxon>
    </lineage>
</organism>
<dbReference type="EMBL" id="VSSQ01004325">
    <property type="protein sequence ID" value="MPM24706.1"/>
    <property type="molecule type" value="Genomic_DNA"/>
</dbReference>
<dbReference type="GO" id="GO:0043721">
    <property type="term" value="F:4-hydroxybutanoyl-CoA dehydratase activity"/>
    <property type="evidence" value="ECO:0007669"/>
    <property type="project" value="UniProtKB-EC"/>
</dbReference>
<gene>
    <name evidence="2" type="primary">abfD_5</name>
    <name evidence="2" type="ORF">SDC9_71190</name>
</gene>
<dbReference type="Pfam" id="PF03241">
    <property type="entry name" value="HpaB"/>
    <property type="match status" value="1"/>
</dbReference>
<keyword evidence="2" id="KW-0413">Isomerase</keyword>
<dbReference type="InterPro" id="IPR004925">
    <property type="entry name" value="HpaB/PvcC/4-BUDH"/>
</dbReference>
<dbReference type="EC" id="4.2.1.120" evidence="2"/>
<keyword evidence="2" id="KW-0456">Lyase</keyword>
<name>A0A644Y819_9ZZZZ</name>
<dbReference type="PANTHER" id="PTHR36117">
    <property type="entry name" value="4-HYDROXYPHENYLACETATE 3-MONOOXYGENASE-RELATED"/>
    <property type="match status" value="1"/>
</dbReference>
<proteinExistence type="predicted"/>
<dbReference type="Gene3D" id="1.20.140.10">
    <property type="entry name" value="Butyryl-CoA Dehydrogenase, subunit A, domain 3"/>
    <property type="match status" value="1"/>
</dbReference>
<evidence type="ECO:0000313" key="2">
    <source>
        <dbReference type="EMBL" id="MPM24706.1"/>
    </source>
</evidence>
<sequence>MASAAFGVETPSGNFLANTLYVNIGKILGIKAVYRSGEIAAEIAGGLICTQPSVADFDNPETKDILEKYLVAKQGYSARDRVKVLRFLEYAMGQGSVIPAESLLGGGAPAACRVAIKGASNIKYYKQCVKKIIGI</sequence>
<dbReference type="AlphaFoldDB" id="A0A644Y819"/>
<dbReference type="InterPro" id="IPR036250">
    <property type="entry name" value="AcylCo_DH-like_C"/>
</dbReference>
<reference evidence="2" key="1">
    <citation type="submission" date="2019-08" db="EMBL/GenBank/DDBJ databases">
        <authorList>
            <person name="Kucharzyk K."/>
            <person name="Murdoch R.W."/>
            <person name="Higgins S."/>
            <person name="Loffler F."/>
        </authorList>
    </citation>
    <scope>NUCLEOTIDE SEQUENCE</scope>
</reference>
<dbReference type="InterPro" id="IPR024719">
    <property type="entry name" value="HpaB/PvcC/4-BUDH_C"/>
</dbReference>
<dbReference type="GO" id="GO:0016627">
    <property type="term" value="F:oxidoreductase activity, acting on the CH-CH group of donors"/>
    <property type="evidence" value="ECO:0007669"/>
    <property type="project" value="InterPro"/>
</dbReference>
<accession>A0A644Y819</accession>
<comment type="caution">
    <text evidence="2">The sequence shown here is derived from an EMBL/GenBank/DDBJ whole genome shotgun (WGS) entry which is preliminary data.</text>
</comment>
<dbReference type="SUPFAM" id="SSF47203">
    <property type="entry name" value="Acyl-CoA dehydrogenase C-terminal domain-like"/>
    <property type="match status" value="1"/>
</dbReference>
<evidence type="ECO:0000259" key="1">
    <source>
        <dbReference type="Pfam" id="PF03241"/>
    </source>
</evidence>
<dbReference type="GO" id="GO:0016853">
    <property type="term" value="F:isomerase activity"/>
    <property type="evidence" value="ECO:0007669"/>
    <property type="project" value="UniProtKB-KW"/>
</dbReference>
<feature type="domain" description="HpaB/PvcC/4-BUDH C-terminal" evidence="1">
    <location>
        <begin position="2"/>
        <end position="133"/>
    </location>
</feature>
<dbReference type="PANTHER" id="PTHR36117:SF3">
    <property type="entry name" value="4-HYDROXYPHENYLACETATE 3-MONOOXYGENASE-RELATED"/>
    <property type="match status" value="1"/>
</dbReference>
<protein>
    <submittedName>
        <fullName evidence="2">4-hydroxybutyryl-CoA dehydratase/vinylacetyl-CoA-Delta-isomerase</fullName>
        <ecNumber evidence="2">4.2.1.120</ecNumber>
    </submittedName>
</protein>